<proteinExistence type="predicted"/>
<sequence length="339" mass="37705">MEEILMKKMLMFMILASLVIMGGCSQEDTAASTEEEELEKLTIMLDWYPNAVHSYLYAAEEKGYFQDEGLDAEIKFPANPTDPINLAAAGQIDLGISYQPDVIIARANEGIPVKSVAAIVRSPLNHVVFLEDSPIQSPKDLEGKKVGYPGIPLNEALLSTMVEADGGDPAKVDTIDVGFELGSSIVSEKADAVIGAYINHEVPVLKHEGYKTRLFNPVDYGVPSFYELVFTTNDETWNKKEESIRAFWRAATKGYEFMKENQDEALQVLLSSQDEANFPLVEEVEKESMSILLPKMESEDEAFGSQSEASWQETIDWLKKSGLIEEKPDTEDIFVNIAE</sequence>
<evidence type="ECO:0000259" key="1">
    <source>
        <dbReference type="Pfam" id="PF09084"/>
    </source>
</evidence>
<comment type="caution">
    <text evidence="2">The sequence shown here is derived from an EMBL/GenBank/DDBJ whole genome shotgun (WGS) entry which is preliminary data.</text>
</comment>
<dbReference type="InterPro" id="IPR027939">
    <property type="entry name" value="NMT1/THI5"/>
</dbReference>
<gene>
    <name evidence="2" type="ORF">FZC79_08945</name>
</gene>
<dbReference type="CDD" id="cd13651">
    <property type="entry name" value="PBP2_ThiY"/>
    <property type="match status" value="1"/>
</dbReference>
<organism evidence="2 3">
    <name type="scientific">Rossellomorea vietnamensis</name>
    <dbReference type="NCBI Taxonomy" id="218284"/>
    <lineage>
        <taxon>Bacteria</taxon>
        <taxon>Bacillati</taxon>
        <taxon>Bacillota</taxon>
        <taxon>Bacilli</taxon>
        <taxon>Bacillales</taxon>
        <taxon>Bacillaceae</taxon>
        <taxon>Rossellomorea</taxon>
    </lineage>
</organism>
<dbReference type="GO" id="GO:0009228">
    <property type="term" value="P:thiamine biosynthetic process"/>
    <property type="evidence" value="ECO:0007669"/>
    <property type="project" value="InterPro"/>
</dbReference>
<accession>A0A5D4KEY6</accession>
<evidence type="ECO:0000313" key="2">
    <source>
        <dbReference type="EMBL" id="TYR75742.1"/>
    </source>
</evidence>
<dbReference type="EMBL" id="VTEH01000005">
    <property type="protein sequence ID" value="TYR75742.1"/>
    <property type="molecule type" value="Genomic_DNA"/>
</dbReference>
<dbReference type="Proteomes" id="UP000323317">
    <property type="component" value="Unassembled WGS sequence"/>
</dbReference>
<dbReference type="Gene3D" id="3.40.190.10">
    <property type="entry name" value="Periplasmic binding protein-like II"/>
    <property type="match status" value="2"/>
</dbReference>
<name>A0A5D4KEY6_9BACI</name>
<dbReference type="PANTHER" id="PTHR31528:SF3">
    <property type="entry name" value="THIAMINE BIOSYNTHESIS PROTEIN HI_0357-RELATED"/>
    <property type="match status" value="1"/>
</dbReference>
<reference evidence="2 3" key="1">
    <citation type="submission" date="2019-08" db="EMBL/GenBank/DDBJ databases">
        <title>Bacillus genomes from the desert of Cuatro Cienegas, Coahuila.</title>
        <authorList>
            <person name="Olmedo-Alvarez G."/>
        </authorList>
    </citation>
    <scope>NUCLEOTIDE SEQUENCE [LARGE SCALE GENOMIC DNA]</scope>
    <source>
        <strain evidence="2 3">CH40_1T</strain>
    </source>
</reference>
<dbReference type="PROSITE" id="PS51257">
    <property type="entry name" value="PROKAR_LIPOPROTEIN"/>
    <property type="match status" value="1"/>
</dbReference>
<evidence type="ECO:0000313" key="3">
    <source>
        <dbReference type="Proteomes" id="UP000323317"/>
    </source>
</evidence>
<dbReference type="SUPFAM" id="SSF53850">
    <property type="entry name" value="Periplasmic binding protein-like II"/>
    <property type="match status" value="1"/>
</dbReference>
<feature type="domain" description="SsuA/THI5-like" evidence="1">
    <location>
        <begin position="50"/>
        <end position="265"/>
    </location>
</feature>
<dbReference type="AlphaFoldDB" id="A0A5D4KEY6"/>
<dbReference type="PANTHER" id="PTHR31528">
    <property type="entry name" value="4-AMINO-5-HYDROXYMETHYL-2-METHYLPYRIMIDINE PHOSPHATE SYNTHASE THI11-RELATED"/>
    <property type="match status" value="1"/>
</dbReference>
<dbReference type="InterPro" id="IPR015168">
    <property type="entry name" value="SsuA/THI5"/>
</dbReference>
<dbReference type="Pfam" id="PF09084">
    <property type="entry name" value="NMT1"/>
    <property type="match status" value="1"/>
</dbReference>
<protein>
    <submittedName>
        <fullName evidence="2">ABC transporter substrate-binding protein</fullName>
    </submittedName>
</protein>